<evidence type="ECO:0000259" key="8">
    <source>
        <dbReference type="PROSITE" id="PS51292"/>
    </source>
</evidence>
<feature type="domain" description="RING-CH-type" evidence="8">
    <location>
        <begin position="90"/>
        <end position="158"/>
    </location>
</feature>
<dbReference type="PROSITE" id="PS51292">
    <property type="entry name" value="ZF_RING_CH"/>
    <property type="match status" value="1"/>
</dbReference>
<dbReference type="PROSITE" id="PS50089">
    <property type="entry name" value="ZF_RING_2"/>
    <property type="match status" value="1"/>
</dbReference>
<evidence type="ECO:0000256" key="3">
    <source>
        <dbReference type="ARBA" id="ARBA00022833"/>
    </source>
</evidence>
<evidence type="ECO:0008006" key="11">
    <source>
        <dbReference type="Google" id="ProtNLM"/>
    </source>
</evidence>
<keyword evidence="1" id="KW-0479">Metal-binding</keyword>
<evidence type="ECO:0000313" key="10">
    <source>
        <dbReference type="Proteomes" id="UP001182556"/>
    </source>
</evidence>
<evidence type="ECO:0000256" key="1">
    <source>
        <dbReference type="ARBA" id="ARBA00022723"/>
    </source>
</evidence>
<keyword evidence="2 4" id="KW-0863">Zinc-finger</keyword>
<dbReference type="Proteomes" id="UP001182556">
    <property type="component" value="Unassembled WGS sequence"/>
</dbReference>
<sequence length="449" mass="50965">MEEPRAEMRRRLNLHLDDFGDSEDELAVDESIPSTPLDVSDAKSTEREPVRAGPEIVRGDGVDVDSVSGDKEHDKQSTPGEAGETPCEEQGEGEESQCRICFGGVEEEDTLGRLISPCLCTGSMRYVHVKCINAWRGTGSNAKAFMECPQCHHQYRLRRTLASGLATSRPLLFLFSTMLFFLLTILTGSALHAFLAYSTSTRRKLLTANTMFETEATAPGFSTWTSDGGDTVIVMGIGGGLMWEVMVSSIQTFTRIALEFADLTQDWADSFVGGLFFDLGIRFILGLAVLGSFSFISLLFSVSFLGPFHIYNTIRGIGFLRNWTRGRDTQRQARGSGFGQMMIVLFVLIGTVNTLWNVYRAVNGLTQRILVYVEAQILEVNPEMRREERERREKRKREGWFRRWVRNGRWRTGWGWWELVVRLTYALRGWVKHRWEVAKEGWRRGLEIL</sequence>
<keyword evidence="6" id="KW-0472">Membrane</keyword>
<evidence type="ECO:0000256" key="5">
    <source>
        <dbReference type="SAM" id="MobiDB-lite"/>
    </source>
</evidence>
<evidence type="ECO:0000256" key="2">
    <source>
        <dbReference type="ARBA" id="ARBA00022771"/>
    </source>
</evidence>
<dbReference type="InterPro" id="IPR011016">
    <property type="entry name" value="Znf_RING-CH"/>
</dbReference>
<dbReference type="CDD" id="cd16495">
    <property type="entry name" value="RING_CH-C4HC3_MARCH"/>
    <property type="match status" value="1"/>
</dbReference>
<dbReference type="SUPFAM" id="SSF57850">
    <property type="entry name" value="RING/U-box"/>
    <property type="match status" value="1"/>
</dbReference>
<keyword evidence="6" id="KW-0812">Transmembrane</keyword>
<comment type="caution">
    <text evidence="9">The sequence shown here is derived from an EMBL/GenBank/DDBJ whole genome shotgun (WGS) entry which is preliminary data.</text>
</comment>
<dbReference type="AlphaFoldDB" id="A0AAD9FPI9"/>
<dbReference type="GO" id="GO:0008270">
    <property type="term" value="F:zinc ion binding"/>
    <property type="evidence" value="ECO:0007669"/>
    <property type="project" value="UniProtKB-KW"/>
</dbReference>
<reference evidence="9" key="1">
    <citation type="submission" date="2023-02" db="EMBL/GenBank/DDBJ databases">
        <title>Identification and recombinant expression of a fungal hydrolase from Papiliotrema laurentii that hydrolyzes apple cutin and clears colloidal polyester polyurethane.</title>
        <authorList>
            <consortium name="DOE Joint Genome Institute"/>
            <person name="Roman V.A."/>
            <person name="Bojanowski C."/>
            <person name="Crable B.R."/>
            <person name="Wagner D.N."/>
            <person name="Hung C.S."/>
            <person name="Nadeau L.J."/>
            <person name="Schratz L."/>
            <person name="Haridas S."/>
            <person name="Pangilinan J."/>
            <person name="Lipzen A."/>
            <person name="Na H."/>
            <person name="Yan M."/>
            <person name="Ng V."/>
            <person name="Grigoriev I.V."/>
            <person name="Spatafora J.W."/>
            <person name="Barlow D."/>
            <person name="Biffinger J."/>
            <person name="Kelley-Loughnane N."/>
            <person name="Varaljay V.A."/>
            <person name="Crookes-Goodson W.J."/>
        </authorList>
    </citation>
    <scope>NUCLEOTIDE SEQUENCE</scope>
    <source>
        <strain evidence="9">5307AH</strain>
    </source>
</reference>
<accession>A0AAD9FPI9</accession>
<evidence type="ECO:0000256" key="6">
    <source>
        <dbReference type="SAM" id="Phobius"/>
    </source>
</evidence>
<organism evidence="9 10">
    <name type="scientific">Papiliotrema laurentii</name>
    <name type="common">Cryptococcus laurentii</name>
    <dbReference type="NCBI Taxonomy" id="5418"/>
    <lineage>
        <taxon>Eukaryota</taxon>
        <taxon>Fungi</taxon>
        <taxon>Dikarya</taxon>
        <taxon>Basidiomycota</taxon>
        <taxon>Agaricomycotina</taxon>
        <taxon>Tremellomycetes</taxon>
        <taxon>Tremellales</taxon>
        <taxon>Rhynchogastremaceae</taxon>
        <taxon>Papiliotrema</taxon>
    </lineage>
</organism>
<keyword evidence="10" id="KW-1185">Reference proteome</keyword>
<feature type="transmembrane region" description="Helical" evidence="6">
    <location>
        <begin position="337"/>
        <end position="359"/>
    </location>
</feature>
<dbReference type="SMART" id="SM00744">
    <property type="entry name" value="RINGv"/>
    <property type="match status" value="1"/>
</dbReference>
<feature type="domain" description="RING-type" evidence="7">
    <location>
        <begin position="98"/>
        <end position="152"/>
    </location>
</feature>
<dbReference type="PANTHER" id="PTHR46347:SF1">
    <property type="entry name" value="RING_FYVE_PHD ZINC FINGER SUPERFAMILY PROTEIN"/>
    <property type="match status" value="1"/>
</dbReference>
<feature type="transmembrane region" description="Helical" evidence="6">
    <location>
        <begin position="171"/>
        <end position="197"/>
    </location>
</feature>
<feature type="compositionally biased region" description="Acidic residues" evidence="5">
    <location>
        <begin position="19"/>
        <end position="28"/>
    </location>
</feature>
<dbReference type="Pfam" id="PF12906">
    <property type="entry name" value="RINGv"/>
    <property type="match status" value="1"/>
</dbReference>
<dbReference type="InterPro" id="IPR001841">
    <property type="entry name" value="Znf_RING"/>
</dbReference>
<name>A0AAD9FPI9_PAPLA</name>
<keyword evidence="6" id="KW-1133">Transmembrane helix</keyword>
<dbReference type="PANTHER" id="PTHR46347">
    <property type="entry name" value="RING/FYVE/PHD ZINC FINGER SUPERFAMILY PROTEIN"/>
    <property type="match status" value="1"/>
</dbReference>
<feature type="transmembrane region" description="Helical" evidence="6">
    <location>
        <begin position="283"/>
        <end position="305"/>
    </location>
</feature>
<keyword evidence="3" id="KW-0862">Zinc</keyword>
<dbReference type="InterPro" id="IPR013083">
    <property type="entry name" value="Znf_RING/FYVE/PHD"/>
</dbReference>
<protein>
    <recommendedName>
        <fullName evidence="11">RING-CH-type domain-containing protein</fullName>
    </recommendedName>
</protein>
<evidence type="ECO:0000256" key="4">
    <source>
        <dbReference type="PROSITE-ProRule" id="PRU00175"/>
    </source>
</evidence>
<dbReference type="EMBL" id="JAODAN010000008">
    <property type="protein sequence ID" value="KAK1922783.1"/>
    <property type="molecule type" value="Genomic_DNA"/>
</dbReference>
<feature type="compositionally biased region" description="Basic and acidic residues" evidence="5">
    <location>
        <begin position="1"/>
        <end position="18"/>
    </location>
</feature>
<proteinExistence type="predicted"/>
<evidence type="ECO:0000313" key="9">
    <source>
        <dbReference type="EMBL" id="KAK1922783.1"/>
    </source>
</evidence>
<evidence type="ECO:0000259" key="7">
    <source>
        <dbReference type="PROSITE" id="PS50089"/>
    </source>
</evidence>
<gene>
    <name evidence="9" type="ORF">DB88DRAFT_496268</name>
</gene>
<feature type="region of interest" description="Disordered" evidence="5">
    <location>
        <begin position="1"/>
        <end position="91"/>
    </location>
</feature>
<dbReference type="Gene3D" id="3.30.40.10">
    <property type="entry name" value="Zinc/RING finger domain, C3HC4 (zinc finger)"/>
    <property type="match status" value="1"/>
</dbReference>
<feature type="compositionally biased region" description="Basic and acidic residues" evidence="5">
    <location>
        <begin position="40"/>
        <end position="50"/>
    </location>
</feature>